<evidence type="ECO:0000256" key="6">
    <source>
        <dbReference type="ARBA" id="ARBA00022705"/>
    </source>
</evidence>
<evidence type="ECO:0000259" key="19">
    <source>
        <dbReference type="SMART" id="SM00479"/>
    </source>
</evidence>
<dbReference type="GO" id="GO:0045004">
    <property type="term" value="P:DNA replication proofreading"/>
    <property type="evidence" value="ECO:0007669"/>
    <property type="project" value="TreeGrafter"/>
</dbReference>
<dbReference type="PATRIC" id="fig|344882.3.peg.1400"/>
<dbReference type="GO" id="GO:0005829">
    <property type="term" value="C:cytosol"/>
    <property type="evidence" value="ECO:0007669"/>
    <property type="project" value="TreeGrafter"/>
</dbReference>
<dbReference type="InterPro" id="IPR036397">
    <property type="entry name" value="RNaseH_sf"/>
</dbReference>
<keyword evidence="5 18" id="KW-0548">Nucleotidyltransferase</keyword>
<feature type="active site" description="Proton acceptor" evidence="15">
    <location>
        <position position="153"/>
    </location>
</feature>
<keyword evidence="21" id="KW-1185">Reference proteome</keyword>
<evidence type="ECO:0000256" key="7">
    <source>
        <dbReference type="ARBA" id="ARBA00022722"/>
    </source>
</evidence>
<dbReference type="InterPro" id="IPR012337">
    <property type="entry name" value="RNaseH-like_sf"/>
</dbReference>
<keyword evidence="10 18" id="KW-0269">Exonuclease</keyword>
<dbReference type="PANTHER" id="PTHR30231:SF41">
    <property type="entry name" value="DNA POLYMERASE III SUBUNIT EPSILON"/>
    <property type="match status" value="1"/>
</dbReference>
<evidence type="ECO:0000313" key="21">
    <source>
        <dbReference type="Proteomes" id="UP000052052"/>
    </source>
</evidence>
<keyword evidence="8 17" id="KW-0479">Metal-binding</keyword>
<evidence type="ECO:0000256" key="9">
    <source>
        <dbReference type="ARBA" id="ARBA00022801"/>
    </source>
</evidence>
<dbReference type="SUPFAM" id="SSF53098">
    <property type="entry name" value="Ribonuclease H-like"/>
    <property type="match status" value="1"/>
</dbReference>
<sequence length="243" mass="26897">MRQIILDTETTGLEWKKGNRVVEIGCVELIERRPSGRTYHQYINPQREFEQGAAEVTGLSLDFLSDKPLFADIADEFLAFVDGAEIIIHNAAFDVGFLDYELSLLGEHYGRLRDRASVEDSLLMARQRFPGQRNSLDALCKRLGVDNTHRQLHGALLDAQLLCEVYLHLTSGQSEIGFDGLEEKPATVVVAVSFADLPASARPRVQPTGAELNAHAARLEVLRKKAGGRCIWDGVEIEAAVEA</sequence>
<dbReference type="CDD" id="cd06131">
    <property type="entry name" value="DNA_pol_III_epsilon_Ecoli_like"/>
    <property type="match status" value="1"/>
</dbReference>
<evidence type="ECO:0000313" key="20">
    <source>
        <dbReference type="EMBL" id="KRG68081.1"/>
    </source>
</evidence>
<gene>
    <name evidence="18" type="primary">dnaQ</name>
    <name evidence="20" type="ORF">ABB29_15085</name>
</gene>
<evidence type="ECO:0000256" key="16">
    <source>
        <dbReference type="PIRSR" id="PIRSR606309-2"/>
    </source>
</evidence>
<name>A0A0R0CR06_9GAMM</name>
<comment type="cofactor">
    <cofactor evidence="17">
        <name>Mg(2+)</name>
        <dbReference type="ChEBI" id="CHEBI:18420"/>
    </cofactor>
    <cofactor evidence="17">
        <name>Mn(2+)</name>
        <dbReference type="ChEBI" id="CHEBI:29035"/>
    </cofactor>
    <text evidence="17">Binds 2 divalent metal cations. Magnesium or manganese.</text>
</comment>
<feature type="binding site" evidence="17">
    <location>
        <position position="9"/>
    </location>
    <ligand>
        <name>a divalent metal cation</name>
        <dbReference type="ChEBI" id="CHEBI:60240"/>
        <label>1</label>
        <note>catalytic</note>
    </ligand>
</feature>
<dbReference type="RefSeq" id="WP_057660508.1">
    <property type="nucleotide sequence ID" value="NZ_LDJL01000017.1"/>
</dbReference>
<dbReference type="OrthoDB" id="9804290at2"/>
<dbReference type="GO" id="GO:0008408">
    <property type="term" value="F:3'-5' exonuclease activity"/>
    <property type="evidence" value="ECO:0007669"/>
    <property type="project" value="TreeGrafter"/>
</dbReference>
<feature type="binding site" evidence="17">
    <location>
        <position position="158"/>
    </location>
    <ligand>
        <name>a divalent metal cation</name>
        <dbReference type="ChEBI" id="CHEBI:60240"/>
        <label>1</label>
        <note>catalytic</note>
    </ligand>
</feature>
<dbReference type="NCBIfam" id="TIGR01406">
    <property type="entry name" value="dnaQ_proteo"/>
    <property type="match status" value="1"/>
</dbReference>
<dbReference type="AlphaFoldDB" id="A0A0R0CR06"/>
<feature type="binding site" evidence="16">
    <location>
        <position position="9"/>
    </location>
    <ligand>
        <name>substrate</name>
    </ligand>
</feature>
<comment type="caution">
    <text evidence="20">The sequence shown here is derived from an EMBL/GenBank/DDBJ whole genome shotgun (WGS) entry which is preliminary data.</text>
</comment>
<comment type="cofactor">
    <cofactor evidence="1 18">
        <name>Mn(2+)</name>
        <dbReference type="ChEBI" id="CHEBI:29035"/>
    </cofactor>
</comment>
<feature type="binding site" evidence="16">
    <location>
        <position position="7"/>
    </location>
    <ligand>
        <name>substrate</name>
    </ligand>
</feature>
<protein>
    <recommendedName>
        <fullName evidence="3 18">DNA polymerase III subunit epsilon</fullName>
        <ecNumber evidence="2 18">2.7.7.7</ecNumber>
    </recommendedName>
</protein>
<organism evidence="20 21">
    <name type="scientific">Pseudoxanthomonas dokdonensis</name>
    <dbReference type="NCBI Taxonomy" id="344882"/>
    <lineage>
        <taxon>Bacteria</taxon>
        <taxon>Pseudomonadati</taxon>
        <taxon>Pseudomonadota</taxon>
        <taxon>Gammaproteobacteria</taxon>
        <taxon>Lysobacterales</taxon>
        <taxon>Lysobacteraceae</taxon>
        <taxon>Pseudoxanthomonas</taxon>
    </lineage>
</organism>
<evidence type="ECO:0000256" key="8">
    <source>
        <dbReference type="ARBA" id="ARBA00022723"/>
    </source>
</evidence>
<dbReference type="PANTHER" id="PTHR30231">
    <property type="entry name" value="DNA POLYMERASE III SUBUNIT EPSILON"/>
    <property type="match status" value="1"/>
</dbReference>
<dbReference type="EMBL" id="LDJL01000017">
    <property type="protein sequence ID" value="KRG68081.1"/>
    <property type="molecule type" value="Genomic_DNA"/>
</dbReference>
<dbReference type="NCBIfam" id="NF004316">
    <property type="entry name" value="PRK05711.1"/>
    <property type="match status" value="1"/>
</dbReference>
<evidence type="ECO:0000256" key="2">
    <source>
        <dbReference type="ARBA" id="ARBA00012417"/>
    </source>
</evidence>
<dbReference type="GO" id="GO:0046872">
    <property type="term" value="F:metal ion binding"/>
    <property type="evidence" value="ECO:0007669"/>
    <property type="project" value="UniProtKB-KW"/>
</dbReference>
<evidence type="ECO:0000256" key="13">
    <source>
        <dbReference type="ARBA" id="ARBA00023211"/>
    </source>
</evidence>
<keyword evidence="12 18" id="KW-0239">DNA-directed DNA polymerase</keyword>
<evidence type="ECO:0000256" key="18">
    <source>
        <dbReference type="RuleBase" id="RU364087"/>
    </source>
</evidence>
<dbReference type="GO" id="GO:0003677">
    <property type="term" value="F:DNA binding"/>
    <property type="evidence" value="ECO:0007669"/>
    <property type="project" value="InterPro"/>
</dbReference>
<comment type="catalytic activity">
    <reaction evidence="14 18">
        <text>DNA(n) + a 2'-deoxyribonucleoside 5'-triphosphate = DNA(n+1) + diphosphate</text>
        <dbReference type="Rhea" id="RHEA:22508"/>
        <dbReference type="Rhea" id="RHEA-COMP:17339"/>
        <dbReference type="Rhea" id="RHEA-COMP:17340"/>
        <dbReference type="ChEBI" id="CHEBI:33019"/>
        <dbReference type="ChEBI" id="CHEBI:61560"/>
        <dbReference type="ChEBI" id="CHEBI:173112"/>
        <dbReference type="EC" id="2.7.7.7"/>
    </reaction>
</comment>
<reference evidence="20 21" key="1">
    <citation type="submission" date="2015-05" db="EMBL/GenBank/DDBJ databases">
        <title>Genome sequencing and analysis of members of genus Stenotrophomonas.</title>
        <authorList>
            <person name="Patil P.P."/>
            <person name="Midha S."/>
            <person name="Patil P.B."/>
        </authorList>
    </citation>
    <scope>NUCLEOTIDE SEQUENCE [LARGE SCALE GENOMIC DNA]</scope>
    <source>
        <strain evidence="20 21">DSM 21858</strain>
    </source>
</reference>
<evidence type="ECO:0000256" key="15">
    <source>
        <dbReference type="PIRSR" id="PIRSR606309-1"/>
    </source>
</evidence>
<proteinExistence type="predicted"/>
<feature type="binding site" evidence="17">
    <location>
        <position position="7"/>
    </location>
    <ligand>
        <name>a divalent metal cation</name>
        <dbReference type="ChEBI" id="CHEBI:60240"/>
        <label>1</label>
        <note>catalytic</note>
    </ligand>
</feature>
<dbReference type="STRING" id="344882.ABB29_15085"/>
<dbReference type="FunFam" id="3.30.420.10:FF:000012">
    <property type="entry name" value="DNA polymerase III subunit epsilon"/>
    <property type="match status" value="1"/>
</dbReference>
<keyword evidence="13 17" id="KW-0464">Manganese</keyword>
<dbReference type="NCBIfam" id="TIGR00573">
    <property type="entry name" value="dnaq"/>
    <property type="match status" value="1"/>
</dbReference>
<evidence type="ECO:0000256" key="11">
    <source>
        <dbReference type="ARBA" id="ARBA00022842"/>
    </source>
</evidence>
<feature type="binding site" evidence="16">
    <location>
        <position position="158"/>
    </location>
    <ligand>
        <name>substrate</name>
    </ligand>
</feature>
<evidence type="ECO:0000256" key="17">
    <source>
        <dbReference type="PIRSR" id="PIRSR606309-3"/>
    </source>
</evidence>
<evidence type="ECO:0000256" key="14">
    <source>
        <dbReference type="ARBA" id="ARBA00049244"/>
    </source>
</evidence>
<dbReference type="Proteomes" id="UP000052052">
    <property type="component" value="Unassembled WGS sequence"/>
</dbReference>
<dbReference type="EC" id="2.7.7.7" evidence="2 18"/>
<dbReference type="InterPro" id="IPR006054">
    <property type="entry name" value="DnaQ"/>
</dbReference>
<feature type="domain" description="Exonuclease" evidence="19">
    <location>
        <begin position="2"/>
        <end position="175"/>
    </location>
</feature>
<dbReference type="InterPro" id="IPR013520">
    <property type="entry name" value="Ribonucl_H"/>
</dbReference>
<evidence type="ECO:0000256" key="12">
    <source>
        <dbReference type="ARBA" id="ARBA00022932"/>
    </source>
</evidence>
<evidence type="ECO:0000256" key="1">
    <source>
        <dbReference type="ARBA" id="ARBA00001936"/>
    </source>
</evidence>
<comment type="subunit">
    <text evidence="18">DNA polymerase III contains a core (composed of alpha, epsilon and theta chains) that associates with a tau subunit. This core dimerizes to form the POLIII' complex. PolIII' associates with the gamma complex (composed of gamma, delta, delta', psi and chi chains) and with the beta chain to form the complete DNA polymerase III complex.</text>
</comment>
<accession>A0A0R0CR06</accession>
<dbReference type="GO" id="GO:0003887">
    <property type="term" value="F:DNA-directed DNA polymerase activity"/>
    <property type="evidence" value="ECO:0007669"/>
    <property type="project" value="UniProtKB-KW"/>
</dbReference>
<dbReference type="SMART" id="SM00479">
    <property type="entry name" value="EXOIII"/>
    <property type="match status" value="1"/>
</dbReference>
<keyword evidence="11 17" id="KW-0460">Magnesium</keyword>
<evidence type="ECO:0000256" key="5">
    <source>
        <dbReference type="ARBA" id="ARBA00022695"/>
    </source>
</evidence>
<keyword evidence="4 18" id="KW-0808">Transferase</keyword>
<dbReference type="InterPro" id="IPR006309">
    <property type="entry name" value="DnaQ_proteo"/>
</dbReference>
<dbReference type="Pfam" id="PF00929">
    <property type="entry name" value="RNase_T"/>
    <property type="match status" value="1"/>
</dbReference>
<keyword evidence="7 18" id="KW-0540">Nuclease</keyword>
<keyword evidence="9 18" id="KW-0378">Hydrolase</keyword>
<evidence type="ECO:0000256" key="3">
    <source>
        <dbReference type="ARBA" id="ARBA00020352"/>
    </source>
</evidence>
<dbReference type="Gene3D" id="3.30.420.10">
    <property type="entry name" value="Ribonuclease H-like superfamily/Ribonuclease H"/>
    <property type="match status" value="1"/>
</dbReference>
<evidence type="ECO:0000256" key="4">
    <source>
        <dbReference type="ARBA" id="ARBA00022679"/>
    </source>
</evidence>
<keyword evidence="6 18" id="KW-0235">DNA replication</keyword>
<comment type="function">
    <text evidence="18">DNA polymerase III is a complex, multichain enzyme responsible for most of the replicative synthesis in bacteria. The epsilon subunit contain the editing function and is a proofreading 3'-5' exonuclease.</text>
</comment>
<evidence type="ECO:0000256" key="10">
    <source>
        <dbReference type="ARBA" id="ARBA00022839"/>
    </source>
</evidence>